<dbReference type="Pfam" id="PF12331">
    <property type="entry name" value="Rad26-like_helical_rpts"/>
    <property type="match status" value="1"/>
</dbReference>
<feature type="domain" description="Rad26-like C-terminal" evidence="3">
    <location>
        <begin position="749"/>
        <end position="811"/>
    </location>
</feature>
<feature type="domain" description="Rad26-like helical repeats" evidence="2">
    <location>
        <begin position="494"/>
        <end position="737"/>
    </location>
</feature>
<feature type="region of interest" description="Disordered" evidence="1">
    <location>
        <begin position="98"/>
        <end position="183"/>
    </location>
</feature>
<protein>
    <submittedName>
        <fullName evidence="5">Related to uvs-3</fullName>
    </submittedName>
</protein>
<dbReference type="Proteomes" id="UP001187682">
    <property type="component" value="Unassembled WGS sequence"/>
</dbReference>
<evidence type="ECO:0000313" key="5">
    <source>
        <dbReference type="EMBL" id="SPO01969.1"/>
    </source>
</evidence>
<feature type="compositionally biased region" description="Polar residues" evidence="1">
    <location>
        <begin position="101"/>
        <end position="118"/>
    </location>
</feature>
<feature type="region of interest" description="Disordered" evidence="1">
    <location>
        <begin position="311"/>
        <end position="353"/>
    </location>
</feature>
<proteinExistence type="predicted"/>
<keyword evidence="6" id="KW-1185">Reference proteome</keyword>
<dbReference type="AlphaFoldDB" id="A0AAE8MYB5"/>
<dbReference type="InterPro" id="IPR048380">
    <property type="entry name" value="Rad26-like_N"/>
</dbReference>
<feature type="region of interest" description="Disordered" evidence="1">
    <location>
        <begin position="278"/>
        <end position="297"/>
    </location>
</feature>
<evidence type="ECO:0000313" key="6">
    <source>
        <dbReference type="Proteomes" id="UP001187682"/>
    </source>
</evidence>
<dbReference type="EMBL" id="ONZQ02000005">
    <property type="protein sequence ID" value="SPO01969.1"/>
    <property type="molecule type" value="Genomic_DNA"/>
</dbReference>
<feature type="domain" description="Rad26-like N-terminal" evidence="4">
    <location>
        <begin position="388"/>
        <end position="431"/>
    </location>
</feature>
<feature type="region of interest" description="Disordered" evidence="1">
    <location>
        <begin position="39"/>
        <end position="84"/>
    </location>
</feature>
<evidence type="ECO:0000259" key="3">
    <source>
        <dbReference type="Pfam" id="PF21046"/>
    </source>
</evidence>
<feature type="compositionally biased region" description="Acidic residues" evidence="1">
    <location>
        <begin position="66"/>
        <end position="80"/>
    </location>
</feature>
<gene>
    <name evidence="5" type="ORF">DNG_04642</name>
</gene>
<dbReference type="InterPro" id="IPR048379">
    <property type="entry name" value="Rad26-like_C"/>
</dbReference>
<accession>A0AAE8MYB5</accession>
<dbReference type="InterPro" id="IPR022093">
    <property type="entry name" value="Rad26-like_helical"/>
</dbReference>
<comment type="caution">
    <text evidence="5">The sequence shown here is derived from an EMBL/GenBank/DDBJ whole genome shotgun (WGS) entry which is preliminary data.</text>
</comment>
<evidence type="ECO:0000256" key="1">
    <source>
        <dbReference type="SAM" id="MobiDB-lite"/>
    </source>
</evidence>
<feature type="compositionally biased region" description="Pro residues" evidence="1">
    <location>
        <begin position="127"/>
        <end position="137"/>
    </location>
</feature>
<evidence type="ECO:0000259" key="2">
    <source>
        <dbReference type="Pfam" id="PF12331"/>
    </source>
</evidence>
<name>A0AAE8MYB5_9PEZI</name>
<feature type="compositionally biased region" description="Low complexity" evidence="1">
    <location>
        <begin position="40"/>
        <end position="50"/>
    </location>
</feature>
<reference evidence="5" key="1">
    <citation type="submission" date="2018-03" db="EMBL/GenBank/DDBJ databases">
        <authorList>
            <person name="Guldener U."/>
        </authorList>
    </citation>
    <scope>NUCLEOTIDE SEQUENCE</scope>
</reference>
<evidence type="ECO:0000259" key="4">
    <source>
        <dbReference type="Pfam" id="PF21048"/>
    </source>
</evidence>
<sequence>MGEYSDDDLEDLPESALQQLEDNAIQSTQAPRLILPTISQQARAQAQAQAHTRRAYPDPPPFDALGLDDDEDDDGLDFDGSDVLSHSIGAMPRALAHPPVMQQQASRTSFPDRSQGHPSQARWKNQIPPPPPGPISRPIPSQSFRPPALHNAPSHSPQPTNFPRGFAPPPPRYAPSQSQSQLHPNAVTALEQRLRSLESELHISRGEAAILRANSTKSQAAADAEIALLRKQNAEYLAKHERAVQAAVQAEKTAATEMKFMQQEMQEMMARARRRDTGAGACAGGSPGNTTPKKGSRTWGVADGFDGMDLVASPSKNVPRTKSAPMPSIGERTPTKAKRKRPVDSPVPPLDTTEDVVMADGRDVVDVASKPAAVAGPPAALHSLPFDFLPLILDHSSAHGRPPTFDSLARYFYPSDPTTSFSSIIFQSLPTKVDPVEPMRILSSFSSLIINLWARCLQEEFFLPIRELVSLLTFTLQLHSVFIVPPLIDKLLPVAQTTLHVIADVRAANCSDEALGANPDFQALRDSLDSAAVVALLNLCALVCATATEPLSGGDDTPREAFWKGFAMETVSLVLGSKQPLPDITGMLEMLATSVLRDSIGPVVPGKEPALVAGTLIDKLSRFLMYPPASARSPAQRHAVVAAALRTLVSFSAREFAAREMALHENLVLRIIAMLSRSVDELYDQELSSGTLLLNPQEQQAAVDDALEAADGDGDGDGDVGGLCAVISLGVLLLHGLLTDPPTAGLVGLERKFEAWKGGGHKYLVLLCRLNFAEDDGVLEAGVDVETAERAHELLEMLVSAEGGRDVGEVFGSPE</sequence>
<dbReference type="Pfam" id="PF21048">
    <property type="entry name" value="Rad26-like_N"/>
    <property type="match status" value="1"/>
</dbReference>
<dbReference type="Pfam" id="PF21046">
    <property type="entry name" value="Rad26-like_C"/>
    <property type="match status" value="1"/>
</dbReference>
<organism evidence="5 6">
    <name type="scientific">Cephalotrichum gorgonifer</name>
    <dbReference type="NCBI Taxonomy" id="2041049"/>
    <lineage>
        <taxon>Eukaryota</taxon>
        <taxon>Fungi</taxon>
        <taxon>Dikarya</taxon>
        <taxon>Ascomycota</taxon>
        <taxon>Pezizomycotina</taxon>
        <taxon>Sordariomycetes</taxon>
        <taxon>Hypocreomycetidae</taxon>
        <taxon>Microascales</taxon>
        <taxon>Microascaceae</taxon>
        <taxon>Cephalotrichum</taxon>
    </lineage>
</organism>